<dbReference type="InterPro" id="IPR052021">
    <property type="entry name" value="Type-I_RS_S_subunit"/>
</dbReference>
<organism evidence="5 6">
    <name type="scientific">Corynebacterium wankanglinii</name>
    <dbReference type="NCBI Taxonomy" id="2735136"/>
    <lineage>
        <taxon>Bacteria</taxon>
        <taxon>Bacillati</taxon>
        <taxon>Actinomycetota</taxon>
        <taxon>Actinomycetes</taxon>
        <taxon>Mycobacteriales</taxon>
        <taxon>Corynebacteriaceae</taxon>
        <taxon>Corynebacterium</taxon>
    </lineage>
</organism>
<dbReference type="CDD" id="cd17273">
    <property type="entry name" value="RMtype1_S_EcoJA69PI-TRD1-CR1_like"/>
    <property type="match status" value="1"/>
</dbReference>
<gene>
    <name evidence="5" type="ORF">HMA55_10660</name>
</gene>
<keyword evidence="2" id="KW-0680">Restriction system</keyword>
<reference evidence="5 6" key="1">
    <citation type="submission" date="2020-05" db="EMBL/GenBank/DDBJ databases">
        <title>Descriptions of Corynebacterium xxxx sp. nov., Corynebacterium yyyy sp. nov. and Corynebacterium zzzz sp. nov.</title>
        <authorList>
            <person name="Zhang G."/>
        </authorList>
    </citation>
    <scope>NUCLEOTIDE SEQUENCE [LARGE SCALE GENOMIC DNA]</scope>
    <source>
        <strain evidence="6">zg-913</strain>
    </source>
</reference>
<accession>A0A7V8UVW7</accession>
<dbReference type="InterPro" id="IPR000055">
    <property type="entry name" value="Restrct_endonuc_typeI_TRD"/>
</dbReference>
<keyword evidence="6" id="KW-1185">Reference proteome</keyword>
<dbReference type="GO" id="GO:0009307">
    <property type="term" value="P:DNA restriction-modification system"/>
    <property type="evidence" value="ECO:0007669"/>
    <property type="project" value="UniProtKB-KW"/>
</dbReference>
<comment type="caution">
    <text evidence="5">The sequence shown here is derived from an EMBL/GenBank/DDBJ whole genome shotgun (WGS) entry which is preliminary data.</text>
</comment>
<sequence>MNKQNWIPTKVKDVAKIVSGATPKTGIEENWGGDIPWLTPKDLSDNPAPYTSHGSRFLTEQGFNSCSTHMLPKGTVLLTSRAPVGYVSVAANDICTNQGFKSLVLEDGQIPEFWYYLLSANTETLLNYSGGSTFKELSKRSLEQIEFLIPPIEEQREIVSFMQALDLMIQAGDREIASAEQMRGDVARTLIRQVGEEFEFKPLQEVVEFHDNKRKPVKKADRVPGSYPYYGASGIADYVDNFLFEGLHLLIAEDGENIRTRKLPIAFLANGKFWVNNHAHIVKAESDTSTQYVALAIEFSDVSAYISGSSRPKITKSACQSIQIPFPPLEDQKKIVGKMQTLDTYIDSAKRSQEALKQVRQDALHALLSGDKGVRDLAELFASDEGVA</sequence>
<dbReference type="InterPro" id="IPR044946">
    <property type="entry name" value="Restrct_endonuc_typeI_TRD_sf"/>
</dbReference>
<dbReference type="PANTHER" id="PTHR30408:SF12">
    <property type="entry name" value="TYPE I RESTRICTION ENZYME MJAVIII SPECIFICITY SUBUNIT"/>
    <property type="match status" value="1"/>
</dbReference>
<evidence type="ECO:0000313" key="5">
    <source>
        <dbReference type="EMBL" id="MBA1838337.1"/>
    </source>
</evidence>
<keyword evidence="3" id="KW-0238">DNA-binding</keyword>
<dbReference type="SUPFAM" id="SSF116734">
    <property type="entry name" value="DNA methylase specificity domain"/>
    <property type="match status" value="2"/>
</dbReference>
<protein>
    <recommendedName>
        <fullName evidence="4">Type I restriction modification DNA specificity domain-containing protein</fullName>
    </recommendedName>
</protein>
<evidence type="ECO:0000259" key="4">
    <source>
        <dbReference type="Pfam" id="PF01420"/>
    </source>
</evidence>
<dbReference type="GO" id="GO:0003677">
    <property type="term" value="F:DNA binding"/>
    <property type="evidence" value="ECO:0007669"/>
    <property type="project" value="UniProtKB-KW"/>
</dbReference>
<dbReference type="AlphaFoldDB" id="A0A7V8UVW7"/>
<feature type="domain" description="Type I restriction modification DNA specificity" evidence="4">
    <location>
        <begin position="5"/>
        <end position="170"/>
    </location>
</feature>
<name>A0A7V8UVW7_9CORY</name>
<dbReference type="RefSeq" id="WP_181193023.1">
    <property type="nucleotide sequence ID" value="NZ_JABFED010000009.1"/>
</dbReference>
<dbReference type="PANTHER" id="PTHR30408">
    <property type="entry name" value="TYPE-1 RESTRICTION ENZYME ECOKI SPECIFICITY PROTEIN"/>
    <property type="match status" value="1"/>
</dbReference>
<dbReference type="EMBL" id="JABFED010000009">
    <property type="protein sequence ID" value="MBA1838337.1"/>
    <property type="molecule type" value="Genomic_DNA"/>
</dbReference>
<dbReference type="Proteomes" id="UP000577408">
    <property type="component" value="Unassembled WGS sequence"/>
</dbReference>
<proteinExistence type="inferred from homology"/>
<evidence type="ECO:0000313" key="6">
    <source>
        <dbReference type="Proteomes" id="UP000577408"/>
    </source>
</evidence>
<evidence type="ECO:0000256" key="2">
    <source>
        <dbReference type="ARBA" id="ARBA00022747"/>
    </source>
</evidence>
<evidence type="ECO:0000256" key="3">
    <source>
        <dbReference type="ARBA" id="ARBA00023125"/>
    </source>
</evidence>
<dbReference type="CDD" id="cd17262">
    <property type="entry name" value="RMtype1_S_Aco12261I-TRD2-CR2"/>
    <property type="match status" value="1"/>
</dbReference>
<comment type="similarity">
    <text evidence="1">Belongs to the type-I restriction system S methylase family.</text>
</comment>
<dbReference type="Pfam" id="PF01420">
    <property type="entry name" value="Methylase_S"/>
    <property type="match status" value="2"/>
</dbReference>
<feature type="domain" description="Type I restriction modification DNA specificity" evidence="4">
    <location>
        <begin position="196"/>
        <end position="358"/>
    </location>
</feature>
<dbReference type="Gene3D" id="3.90.220.20">
    <property type="entry name" value="DNA methylase specificity domains"/>
    <property type="match status" value="2"/>
</dbReference>
<evidence type="ECO:0000256" key="1">
    <source>
        <dbReference type="ARBA" id="ARBA00010923"/>
    </source>
</evidence>